<dbReference type="Proteomes" id="UP000502092">
    <property type="component" value="Segment"/>
</dbReference>
<proteinExistence type="predicted"/>
<organism evidence="1 2">
    <name type="scientific">Vibrio phage V09</name>
    <dbReference type="NCBI Taxonomy" id="2724327"/>
    <lineage>
        <taxon>Viruses</taxon>
        <taxon>Duplodnaviria</taxon>
        <taxon>Heunggongvirae</taxon>
        <taxon>Uroviricota</taxon>
        <taxon>Caudoviricetes</taxon>
        <taxon>Pantevenvirales</taxon>
        <taxon>Straboviridae</taxon>
        <taxon>Schizotequatrovirus</taxon>
        <taxon>Schizotequatrovirus KVP40</taxon>
    </lineage>
</organism>
<name>A0A6H0X995_9CAUD</name>
<evidence type="ECO:0000313" key="1">
    <source>
        <dbReference type="EMBL" id="QIW90982.1"/>
    </source>
</evidence>
<dbReference type="EMBL" id="MT135026">
    <property type="protein sequence ID" value="QIW90982.1"/>
    <property type="molecule type" value="Genomic_DNA"/>
</dbReference>
<sequence length="170" mass="20804">MTEVKKYKGVKENELPIYNSREMRYRYIYKVDEGSWVPEWARTYVRYERFWMMRLEVGFYIADEASRKLDLIRKAERLASYKGNYVFRYTPVPHTGGYKNWVSTIRGKGLMSEIHHNKICKDEIEPEYGNVVRKKRDKLVRCLRDWDGLESYHSQERGWKRSKKRKQWMK</sequence>
<accession>A0A6H0X995</accession>
<gene>
    <name evidence="1" type="ORF">COHAPHLL_00119</name>
</gene>
<reference evidence="1 2" key="1">
    <citation type="submission" date="2020-03" db="EMBL/GenBank/DDBJ databases">
        <authorList>
            <person name="Ni P."/>
            <person name="Yin Y."/>
        </authorList>
    </citation>
    <scope>NUCLEOTIDE SEQUENCE [LARGE SCALE GENOMIC DNA]</scope>
</reference>
<protein>
    <submittedName>
        <fullName evidence="1">Uncharacterized protein</fullName>
    </submittedName>
</protein>
<evidence type="ECO:0000313" key="2">
    <source>
        <dbReference type="Proteomes" id="UP000502092"/>
    </source>
</evidence>